<dbReference type="OrthoDB" id="9788468at2"/>
<keyword evidence="2" id="KW-0223">Dioxygenase</keyword>
<dbReference type="EMBL" id="UHJJ01000014">
    <property type="protein sequence ID" value="SUQ15588.1"/>
    <property type="molecule type" value="Genomic_DNA"/>
</dbReference>
<gene>
    <name evidence="2" type="ORF">SAMN05216529_11437</name>
</gene>
<dbReference type="Gene3D" id="3.10.180.10">
    <property type="entry name" value="2,3-Dihydroxybiphenyl 1,2-Dioxygenase, domain 1"/>
    <property type="match status" value="1"/>
</dbReference>
<dbReference type="Pfam" id="PF00903">
    <property type="entry name" value="Glyoxalase"/>
    <property type="match status" value="1"/>
</dbReference>
<reference evidence="3" key="1">
    <citation type="submission" date="2017-07" db="EMBL/GenBank/DDBJ databases">
        <authorList>
            <person name="Varghese N."/>
            <person name="Submissions S."/>
        </authorList>
    </citation>
    <scope>NUCLEOTIDE SEQUENCE [LARGE SCALE GENOMIC DNA]</scope>
    <source>
        <strain evidence="3">NLAE-zl-C134</strain>
    </source>
</reference>
<dbReference type="AlphaFoldDB" id="A0A315ZR54"/>
<dbReference type="SUPFAM" id="SSF54593">
    <property type="entry name" value="Glyoxalase/Bleomycin resistance protein/Dihydroxybiphenyl dioxygenase"/>
    <property type="match status" value="1"/>
</dbReference>
<evidence type="ECO:0000259" key="1">
    <source>
        <dbReference type="PROSITE" id="PS51819"/>
    </source>
</evidence>
<dbReference type="InterPro" id="IPR004360">
    <property type="entry name" value="Glyas_Fos-R_dOase_dom"/>
</dbReference>
<accession>A0A315ZR54</accession>
<evidence type="ECO:0000313" key="3">
    <source>
        <dbReference type="Proteomes" id="UP000254051"/>
    </source>
</evidence>
<feature type="domain" description="VOC" evidence="1">
    <location>
        <begin position="3"/>
        <end position="147"/>
    </location>
</feature>
<dbReference type="Proteomes" id="UP000254051">
    <property type="component" value="Unassembled WGS sequence"/>
</dbReference>
<organism evidence="2 3">
    <name type="scientific">Faecalicatena contorta</name>
    <dbReference type="NCBI Taxonomy" id="39482"/>
    <lineage>
        <taxon>Bacteria</taxon>
        <taxon>Bacillati</taxon>
        <taxon>Bacillota</taxon>
        <taxon>Clostridia</taxon>
        <taxon>Lachnospirales</taxon>
        <taxon>Lachnospiraceae</taxon>
        <taxon>Faecalicatena</taxon>
    </lineage>
</organism>
<proteinExistence type="predicted"/>
<dbReference type="RefSeq" id="WP_109713569.1">
    <property type="nucleotide sequence ID" value="NZ_QGDS01000014.1"/>
</dbReference>
<dbReference type="GO" id="GO:0051213">
    <property type="term" value="F:dioxygenase activity"/>
    <property type="evidence" value="ECO:0007669"/>
    <property type="project" value="UniProtKB-KW"/>
</dbReference>
<dbReference type="PROSITE" id="PS51819">
    <property type="entry name" value="VOC"/>
    <property type="match status" value="1"/>
</dbReference>
<dbReference type="InterPro" id="IPR029068">
    <property type="entry name" value="Glyas_Bleomycin-R_OHBP_Dase"/>
</dbReference>
<name>A0A315ZR54_9FIRM</name>
<evidence type="ECO:0000313" key="2">
    <source>
        <dbReference type="EMBL" id="SUQ15588.1"/>
    </source>
</evidence>
<keyword evidence="3" id="KW-1185">Reference proteome</keyword>
<keyword evidence="2" id="KW-0560">Oxidoreductase</keyword>
<dbReference type="InterPro" id="IPR037523">
    <property type="entry name" value="VOC_core"/>
</dbReference>
<sequence>MIRYVHTNIIAKNSEKLIEFYKDVFGCESIGEKRDLRGAWLDQMTGITNAHITGEHLALPGYEEDYPTIEIFSYDQMEGNHIHPINAYGFAHLAFEVDDVVETLRQIMEKGGTKVGELVHAEYEDGRKATFVYAADIEGNIIELQSWGKRAGRKKD</sequence>
<protein>
    <submittedName>
        <fullName evidence="2">Catechol 2,3-dioxygenase</fullName>
    </submittedName>
</protein>